<dbReference type="Gene3D" id="1.40.20.10">
    <property type="entry name" value="CHAD domain"/>
    <property type="match status" value="1"/>
</dbReference>
<dbReference type="AlphaFoldDB" id="A0A2A9DPP8"/>
<evidence type="ECO:0000313" key="3">
    <source>
        <dbReference type="Proteomes" id="UP000221653"/>
    </source>
</evidence>
<dbReference type="CDD" id="cd07374">
    <property type="entry name" value="CYTH-like_Pase"/>
    <property type="match status" value="1"/>
</dbReference>
<dbReference type="SUPFAM" id="SSF55154">
    <property type="entry name" value="CYTH-like phosphatases"/>
    <property type="match status" value="1"/>
</dbReference>
<comment type="caution">
    <text evidence="2">The sequence shown here is derived from an EMBL/GenBank/DDBJ whole genome shotgun (WGS) entry which is preliminary data.</text>
</comment>
<dbReference type="SMART" id="SM01118">
    <property type="entry name" value="CYTH"/>
    <property type="match status" value="1"/>
</dbReference>
<evidence type="ECO:0000259" key="1">
    <source>
        <dbReference type="PROSITE" id="PS51707"/>
    </source>
</evidence>
<reference evidence="2 3" key="1">
    <citation type="submission" date="2017-10" db="EMBL/GenBank/DDBJ databases">
        <title>Sequencing the genomes of 1000 actinobacteria strains.</title>
        <authorList>
            <person name="Klenk H.-P."/>
        </authorList>
    </citation>
    <scope>NUCLEOTIDE SEQUENCE [LARGE SCALE GENOMIC DNA]</scope>
    <source>
        <strain evidence="2 3">DSM 20688</strain>
    </source>
</reference>
<keyword evidence="3" id="KW-1185">Reference proteome</keyword>
<proteinExistence type="predicted"/>
<evidence type="ECO:0000313" key="2">
    <source>
        <dbReference type="EMBL" id="PFG28341.1"/>
    </source>
</evidence>
<dbReference type="InterPro" id="IPR023577">
    <property type="entry name" value="CYTH_domain"/>
</dbReference>
<feature type="domain" description="CYTH" evidence="1">
    <location>
        <begin position="6"/>
        <end position="214"/>
    </location>
</feature>
<dbReference type="Gene3D" id="2.40.320.10">
    <property type="entry name" value="Hypothetical Protein Pfu-838710-001"/>
    <property type="match status" value="1"/>
</dbReference>
<dbReference type="Pfam" id="PF05235">
    <property type="entry name" value="CHAD"/>
    <property type="match status" value="1"/>
</dbReference>
<dbReference type="RefSeq" id="WP_169916267.1">
    <property type="nucleotide sequence ID" value="NZ_LS483464.1"/>
</dbReference>
<protein>
    <submittedName>
        <fullName evidence="2">Inorganic triphosphatase YgiF</fullName>
    </submittedName>
</protein>
<name>A0A2A9DPP8_9CORY</name>
<sequence length="543" mass="60451">MTPTTSVEVETKFAVQDSTVVPDLTRISGVASVASTEKFSLHAVYFDTADLRLTRAKITLRRRTGGKDEGWHIKLPDTGAGRQEIAVDLNEDDYTSPDQPFTVPKELLGEVQAIIRTEPLKPIATIDNTRRESVLTSDDGTPLAFFCDDRVTAKALIEGGRKKSWREWELELAPGLAGTHRGDRVLDTSEEILLAAGATTSALPSKLLVALGTAVDTAPEPALPLEWRPVERSDEAFAILLQQLRDRRDAIISADAQARAGELDALKLIVENSKDLRFLFSMLRDLFAHDAWDDRLDNIPSLRAQLKALNNACQKAVAADLEHTLLHEIVLGNPTGLIDSFAANRLKDGALIRRDRETRRAHVALTSTQYLDLLDDIDAFLADPPVPSRSERRKAVAIAVRAVKRSWRDLSSLIESVTEDMDNTGLTPNELQHAVNQLRKASQRLYMSANIADAVTPYKARRLTKQTRKLLHEVEQAQAYVDSCNTVLQRARQANRHREDTFSYGMVYETCRHAAIYLLTGAEERAQEVAAAYKRFTKSVRKS</sequence>
<organism evidence="2 3">
    <name type="scientific">Corynebacterium renale</name>
    <dbReference type="NCBI Taxonomy" id="1724"/>
    <lineage>
        <taxon>Bacteria</taxon>
        <taxon>Bacillati</taxon>
        <taxon>Actinomycetota</taxon>
        <taxon>Actinomycetes</taxon>
        <taxon>Mycobacteriales</taxon>
        <taxon>Corynebacteriaceae</taxon>
        <taxon>Corynebacterium</taxon>
    </lineage>
</organism>
<gene>
    <name evidence="2" type="ORF">ATK06_1450</name>
</gene>
<dbReference type="STRING" id="1724.GCA_001044175_01267"/>
<dbReference type="InterPro" id="IPR038186">
    <property type="entry name" value="CHAD_dom_sf"/>
</dbReference>
<dbReference type="InterPro" id="IPR007899">
    <property type="entry name" value="CHAD_dom"/>
</dbReference>
<dbReference type="Pfam" id="PF01928">
    <property type="entry name" value="CYTH"/>
    <property type="match status" value="1"/>
</dbReference>
<dbReference type="EMBL" id="PDJF01000001">
    <property type="protein sequence ID" value="PFG28341.1"/>
    <property type="molecule type" value="Genomic_DNA"/>
</dbReference>
<accession>A0A2A9DPP8</accession>
<dbReference type="InterPro" id="IPR033469">
    <property type="entry name" value="CYTH-like_dom_sf"/>
</dbReference>
<dbReference type="PROSITE" id="PS51707">
    <property type="entry name" value="CYTH"/>
    <property type="match status" value="1"/>
</dbReference>
<dbReference type="Proteomes" id="UP000221653">
    <property type="component" value="Unassembled WGS sequence"/>
</dbReference>